<dbReference type="PANTHER" id="PTHR37984:SF5">
    <property type="entry name" value="PROTEIN NYNRIN-LIKE"/>
    <property type="match status" value="1"/>
</dbReference>
<evidence type="ECO:0000313" key="8">
    <source>
        <dbReference type="Proteomes" id="UP000008672"/>
    </source>
</evidence>
<dbReference type="Pfam" id="PF17919">
    <property type="entry name" value="RT_RNaseH_2"/>
    <property type="match status" value="1"/>
</dbReference>
<dbReference type="EC" id="3.1.26.4" evidence="2"/>
<dbReference type="FunCoup" id="H3AIL4">
    <property type="interactions" value="70"/>
</dbReference>
<dbReference type="AlphaFoldDB" id="H3AIL4"/>
<evidence type="ECO:0000313" key="7">
    <source>
        <dbReference type="Ensembl" id="ENSLACP00000009485.1"/>
    </source>
</evidence>
<dbReference type="InterPro" id="IPR036397">
    <property type="entry name" value="RNaseH_sf"/>
</dbReference>
<dbReference type="Gene3D" id="1.10.340.70">
    <property type="match status" value="1"/>
</dbReference>
<dbReference type="GeneTree" id="ENSGT01140000282569"/>
<dbReference type="GO" id="GO:0015074">
    <property type="term" value="P:DNA integration"/>
    <property type="evidence" value="ECO:0007669"/>
    <property type="project" value="InterPro"/>
</dbReference>
<dbReference type="Pfam" id="PF00665">
    <property type="entry name" value="rve"/>
    <property type="match status" value="1"/>
</dbReference>
<dbReference type="STRING" id="7897.ENSLACP00000009485"/>
<dbReference type="GO" id="GO:0003676">
    <property type="term" value="F:nucleic acid binding"/>
    <property type="evidence" value="ECO:0007669"/>
    <property type="project" value="InterPro"/>
</dbReference>
<dbReference type="eggNOG" id="KOG0017">
    <property type="taxonomic scope" value="Eukaryota"/>
</dbReference>
<dbReference type="Ensembl" id="ENSLACT00000009557.1">
    <property type="protein sequence ID" value="ENSLACP00000009485.1"/>
    <property type="gene ID" value="ENSLACG00000008366.1"/>
</dbReference>
<evidence type="ECO:0000259" key="5">
    <source>
        <dbReference type="PROSITE" id="PS50878"/>
    </source>
</evidence>
<accession>H3AIL4</accession>
<reference evidence="7" key="3">
    <citation type="submission" date="2025-09" db="UniProtKB">
        <authorList>
            <consortium name="Ensembl"/>
        </authorList>
    </citation>
    <scope>IDENTIFICATION</scope>
</reference>
<dbReference type="PROSITE" id="PS50878">
    <property type="entry name" value="RT_POL"/>
    <property type="match status" value="1"/>
</dbReference>
<evidence type="ECO:0000256" key="1">
    <source>
        <dbReference type="ARBA" id="ARBA00010879"/>
    </source>
</evidence>
<dbReference type="InterPro" id="IPR000477">
    <property type="entry name" value="RT_dom"/>
</dbReference>
<evidence type="ECO:0000259" key="6">
    <source>
        <dbReference type="PROSITE" id="PS50994"/>
    </source>
</evidence>
<dbReference type="GO" id="GO:0004523">
    <property type="term" value="F:RNA-DNA hybrid ribonuclease activity"/>
    <property type="evidence" value="ECO:0007669"/>
    <property type="project" value="UniProtKB-EC"/>
</dbReference>
<evidence type="ECO:0000256" key="4">
    <source>
        <dbReference type="ARBA" id="ARBA00039658"/>
    </source>
</evidence>
<dbReference type="InterPro" id="IPR043128">
    <property type="entry name" value="Rev_trsase/Diguanyl_cyclase"/>
</dbReference>
<name>H3AIL4_LATCH</name>
<protein>
    <recommendedName>
        <fullName evidence="4">Gypsy retrotransposon integrase-like protein 1</fullName>
        <ecNumber evidence="2">3.1.26.4</ecNumber>
    </recommendedName>
</protein>
<dbReference type="OMA" id="NTIAICK"/>
<dbReference type="Proteomes" id="UP000008672">
    <property type="component" value="Unassembled WGS sequence"/>
</dbReference>
<reference evidence="7" key="2">
    <citation type="submission" date="2025-08" db="UniProtKB">
        <authorList>
            <consortium name="Ensembl"/>
        </authorList>
    </citation>
    <scope>IDENTIFICATION</scope>
</reference>
<comment type="similarity">
    <text evidence="1">Belongs to the beta type-B retroviral polymerase family. HERV class-II K(HML-2) pol subfamily.</text>
</comment>
<dbReference type="InterPro" id="IPR050951">
    <property type="entry name" value="Retrovirus_Pol_polyprotein"/>
</dbReference>
<proteinExistence type="inferred from homology"/>
<dbReference type="InParanoid" id="H3AIL4"/>
<dbReference type="InterPro" id="IPR041577">
    <property type="entry name" value="RT_RNaseH_2"/>
</dbReference>
<keyword evidence="3" id="KW-0511">Multifunctional enzyme</keyword>
<feature type="domain" description="Reverse transcriptase" evidence="5">
    <location>
        <begin position="1"/>
        <end position="88"/>
    </location>
</feature>
<keyword evidence="8" id="KW-1185">Reference proteome</keyword>
<evidence type="ECO:0000256" key="2">
    <source>
        <dbReference type="ARBA" id="ARBA00012180"/>
    </source>
</evidence>
<dbReference type="EMBL" id="AFYH01191728">
    <property type="status" value="NOT_ANNOTATED_CDS"/>
    <property type="molecule type" value="Genomic_DNA"/>
</dbReference>
<dbReference type="SUPFAM" id="SSF56672">
    <property type="entry name" value="DNA/RNA polymerases"/>
    <property type="match status" value="1"/>
</dbReference>
<dbReference type="InterPro" id="IPR001584">
    <property type="entry name" value="Integrase_cat-core"/>
</dbReference>
<dbReference type="Pfam" id="PF17921">
    <property type="entry name" value="Integrase_H2C2"/>
    <property type="match status" value="1"/>
</dbReference>
<feature type="domain" description="Integrase catalytic" evidence="6">
    <location>
        <begin position="454"/>
        <end position="615"/>
    </location>
</feature>
<dbReference type="Gene3D" id="3.30.420.10">
    <property type="entry name" value="Ribonuclease H-like superfamily/Ribonuclease H"/>
    <property type="match status" value="1"/>
</dbReference>
<dbReference type="InterPro" id="IPR041588">
    <property type="entry name" value="Integrase_H2C2"/>
</dbReference>
<reference evidence="8" key="1">
    <citation type="submission" date="2011-08" db="EMBL/GenBank/DDBJ databases">
        <title>The draft genome of Latimeria chalumnae.</title>
        <authorList>
            <person name="Di Palma F."/>
            <person name="Alfoldi J."/>
            <person name="Johnson J."/>
            <person name="Berlin A."/>
            <person name="Gnerre S."/>
            <person name="Jaffe D."/>
            <person name="MacCallum I."/>
            <person name="Young S."/>
            <person name="Walker B.J."/>
            <person name="Lander E."/>
            <person name="Lindblad-Toh K."/>
        </authorList>
    </citation>
    <scope>NUCLEOTIDE SEQUENCE [LARGE SCALE GENOMIC DNA]</scope>
    <source>
        <strain evidence="8">Wild caught</strain>
    </source>
</reference>
<organism evidence="7 8">
    <name type="scientific">Latimeria chalumnae</name>
    <name type="common">Coelacanth</name>
    <dbReference type="NCBI Taxonomy" id="7897"/>
    <lineage>
        <taxon>Eukaryota</taxon>
        <taxon>Metazoa</taxon>
        <taxon>Chordata</taxon>
        <taxon>Craniata</taxon>
        <taxon>Vertebrata</taxon>
        <taxon>Euteleostomi</taxon>
        <taxon>Coelacanthiformes</taxon>
        <taxon>Coelacanthidae</taxon>
        <taxon>Latimeria</taxon>
    </lineage>
</organism>
<dbReference type="HOGENOM" id="CLU_000384_9_5_1"/>
<sequence length="627" mass="70610">YTWVWLPQGFHNSPILFHQCMANILQGVSIPSAIIQYVDGILIQTETEEEHYVLLEEVLGLLKNAGLKLNPSKAQLMRDSVTFLGVQINARGRIPDPANLPRPHKGTALRSFLRIVGFCHDFIEGYSEIVAPLYEHLKGNPGKEDELEWDPSSQEAFLQLKQALVATPALRSPDSTLPFIIEVVVSNTSIIAVLMQEGHGKPIPIGYFLCSFTPDEKTYIQCTKQILGIHWIVIHTKYICGFNNIIIRTPHTPVALLIKDGKPLAHYNDLMLVWDLVWEREPNTIAICKVKSYQKHGATTEGDHNNTIAQFAKQVAIEGEPWEEKVFLFPSVATTMKSRPSLVMDLVQFQLLDQELRNVHTAIIEGRPLPDPFHAHASEISLKGDVLYHTKPLTWITPQQLCRPLVLYFHQVSGHFSPAWVLEMLQGCYWWPSMKQETEHHLSYCLVCAQMNPLPKGPWDTLQIDYIGPLPTAKGGYKHILVIVHMFTRWVEAFPTRRNDASTTAKILWEQGFPHQIESDNGLHFIADVIRTMCSMLGIQQAFHIPYHPQLSGIVGRFNCTINSGLKKAILESTETMVKSSPNWVQALPGVLMAIRATTECITGHSPYELMTGRPMPIAHPSGVPLP</sequence>
<dbReference type="InterPro" id="IPR043502">
    <property type="entry name" value="DNA/RNA_pol_sf"/>
</dbReference>
<dbReference type="PANTHER" id="PTHR37984">
    <property type="entry name" value="PROTEIN CBG26694"/>
    <property type="match status" value="1"/>
</dbReference>
<evidence type="ECO:0000256" key="3">
    <source>
        <dbReference type="ARBA" id="ARBA00023268"/>
    </source>
</evidence>
<dbReference type="PROSITE" id="PS50994">
    <property type="entry name" value="INTEGRASE"/>
    <property type="match status" value="1"/>
</dbReference>
<dbReference type="Gene3D" id="3.30.70.270">
    <property type="match status" value="2"/>
</dbReference>
<dbReference type="Pfam" id="PF00078">
    <property type="entry name" value="RVT_1"/>
    <property type="match status" value="1"/>
</dbReference>
<dbReference type="SUPFAM" id="SSF53098">
    <property type="entry name" value="Ribonuclease H-like"/>
    <property type="match status" value="1"/>
</dbReference>
<dbReference type="InterPro" id="IPR012337">
    <property type="entry name" value="RNaseH-like_sf"/>
</dbReference>